<name>A0A1H2Y5G2_9RHOB</name>
<proteinExistence type="predicted"/>
<dbReference type="STRING" id="60137.SAMN04488041_104136"/>
<feature type="chain" id="PRO_5010161786" description="DUF4893 domain-containing protein" evidence="1">
    <location>
        <begin position="24"/>
        <end position="197"/>
    </location>
</feature>
<dbReference type="AlphaFoldDB" id="A0A1H2Y5G2"/>
<keyword evidence="1" id="KW-0732">Signal</keyword>
<accession>A0A1H2Y5G2</accession>
<dbReference type="RefSeq" id="WP_074635897.1">
    <property type="nucleotide sequence ID" value="NZ_CP160849.1"/>
</dbReference>
<evidence type="ECO:0000313" key="2">
    <source>
        <dbReference type="EMBL" id="SDX00310.1"/>
    </source>
</evidence>
<dbReference type="InterPro" id="IPR032609">
    <property type="entry name" value="DUF4893"/>
</dbReference>
<feature type="signal peptide" evidence="1">
    <location>
        <begin position="1"/>
        <end position="23"/>
    </location>
</feature>
<dbReference type="GeneID" id="94020985"/>
<evidence type="ECO:0008006" key="4">
    <source>
        <dbReference type="Google" id="ProtNLM"/>
    </source>
</evidence>
<dbReference type="EMBL" id="FNNB01000004">
    <property type="protein sequence ID" value="SDX00310.1"/>
    <property type="molecule type" value="Genomic_DNA"/>
</dbReference>
<organism evidence="2 3">
    <name type="scientific">Sulfitobacter pontiacus</name>
    <dbReference type="NCBI Taxonomy" id="60137"/>
    <lineage>
        <taxon>Bacteria</taxon>
        <taxon>Pseudomonadati</taxon>
        <taxon>Pseudomonadota</taxon>
        <taxon>Alphaproteobacteria</taxon>
        <taxon>Rhodobacterales</taxon>
        <taxon>Roseobacteraceae</taxon>
        <taxon>Sulfitobacter</taxon>
    </lineage>
</organism>
<dbReference type="Pfam" id="PF16233">
    <property type="entry name" value="DUF4893"/>
    <property type="match status" value="1"/>
</dbReference>
<evidence type="ECO:0000313" key="3">
    <source>
        <dbReference type="Proteomes" id="UP000183076"/>
    </source>
</evidence>
<evidence type="ECO:0000256" key="1">
    <source>
        <dbReference type="SAM" id="SignalP"/>
    </source>
</evidence>
<sequence>MLRLTAALTTALTAVLCAAPAIAQDALRPQEQLRLDRFEATAGDALLQAFQSGSADDLTALSRALSGTPQVAFDEGLAGDWSCRTMKLGGLPALVVYSPFKCRLTFQGNGYLFEKLSGSQRTKGVITLRDGRAVYAGVGYVAGEVPPAYDALPPGFAGDGTLQPDVAVFERVSNQRARLMFPAPVVESDFDILELTR</sequence>
<protein>
    <recommendedName>
        <fullName evidence="4">DUF4893 domain-containing protein</fullName>
    </recommendedName>
</protein>
<reference evidence="3" key="1">
    <citation type="submission" date="2016-10" db="EMBL/GenBank/DDBJ databases">
        <authorList>
            <person name="Varghese N."/>
            <person name="Submissions S."/>
        </authorList>
    </citation>
    <scope>NUCLEOTIDE SEQUENCE [LARGE SCALE GENOMIC DNA]</scope>
    <source>
        <strain evidence="3">DSM 10014</strain>
    </source>
</reference>
<gene>
    <name evidence="2" type="ORF">SAMN04488041_104136</name>
</gene>
<dbReference type="Proteomes" id="UP000183076">
    <property type="component" value="Unassembled WGS sequence"/>
</dbReference>